<dbReference type="InterPro" id="IPR000812">
    <property type="entry name" value="TFIIB"/>
</dbReference>
<proteinExistence type="inferred from homology"/>
<dbReference type="InterPro" id="IPR013150">
    <property type="entry name" value="TFIIB_cyclin"/>
</dbReference>
<dbReference type="GO" id="GO:0000995">
    <property type="term" value="F:RNA polymerase III general transcription initiation factor activity"/>
    <property type="evidence" value="ECO:0007669"/>
    <property type="project" value="TreeGrafter"/>
</dbReference>
<dbReference type="GO" id="GO:0000126">
    <property type="term" value="C:transcription factor TFIIIB complex"/>
    <property type="evidence" value="ECO:0007669"/>
    <property type="project" value="TreeGrafter"/>
</dbReference>
<comment type="caution">
    <text evidence="11">The sequence shown here is derived from an EMBL/GenBank/DDBJ whole genome shotgun (WGS) entry which is preliminary data.</text>
</comment>
<name>A0A8H7Y240_PSICU</name>
<dbReference type="GO" id="GO:0008270">
    <property type="term" value="F:zinc ion binding"/>
    <property type="evidence" value="ECO:0007669"/>
    <property type="project" value="UniProtKB-KW"/>
</dbReference>
<evidence type="ECO:0000256" key="1">
    <source>
        <dbReference type="ARBA" id="ARBA00004123"/>
    </source>
</evidence>
<feature type="domain" description="Transcription factor TFIIB cyclin-like" evidence="10">
    <location>
        <begin position="91"/>
        <end position="170"/>
    </location>
</feature>
<feature type="region of interest" description="Disordered" evidence="9">
    <location>
        <begin position="357"/>
        <end position="385"/>
    </location>
</feature>
<evidence type="ECO:0000256" key="7">
    <source>
        <dbReference type="ARBA" id="ARBA00023163"/>
    </source>
</evidence>
<reference evidence="11" key="1">
    <citation type="submission" date="2021-02" db="EMBL/GenBank/DDBJ databases">
        <title>Psilocybe cubensis genome.</title>
        <authorList>
            <person name="Mckernan K.J."/>
            <person name="Crawford S."/>
            <person name="Trippe A."/>
            <person name="Kane L.T."/>
            <person name="Mclaughlin S."/>
        </authorList>
    </citation>
    <scope>NUCLEOTIDE SEQUENCE [LARGE SCALE GENOMIC DNA]</scope>
    <source>
        <strain evidence="11">MGC-MH-2018</strain>
    </source>
</reference>
<dbReference type="GO" id="GO:0097550">
    <property type="term" value="C:transcription preinitiation complex"/>
    <property type="evidence" value="ECO:0007669"/>
    <property type="project" value="TreeGrafter"/>
</dbReference>
<comment type="similarity">
    <text evidence="2">Belongs to the TFIIB family.</text>
</comment>
<dbReference type="Gene3D" id="1.10.472.170">
    <property type="match status" value="1"/>
</dbReference>
<evidence type="ECO:0000256" key="5">
    <source>
        <dbReference type="ARBA" id="ARBA00022833"/>
    </source>
</evidence>
<keyword evidence="5" id="KW-0862">Zinc</keyword>
<accession>A0A8H7Y240</accession>
<evidence type="ECO:0000313" key="11">
    <source>
        <dbReference type="EMBL" id="KAG5171397.1"/>
    </source>
</evidence>
<keyword evidence="4" id="KW-0863">Zinc-finger</keyword>
<dbReference type="GO" id="GO:0017025">
    <property type="term" value="F:TBP-class protein binding"/>
    <property type="evidence" value="ECO:0007669"/>
    <property type="project" value="InterPro"/>
</dbReference>
<evidence type="ECO:0000256" key="2">
    <source>
        <dbReference type="ARBA" id="ARBA00010857"/>
    </source>
</evidence>
<dbReference type="OrthoDB" id="2527864at2759"/>
<keyword evidence="8" id="KW-0539">Nucleus</keyword>
<keyword evidence="7" id="KW-0804">Transcription</keyword>
<dbReference type="Pfam" id="PF00382">
    <property type="entry name" value="TFIIB"/>
    <property type="match status" value="1"/>
</dbReference>
<dbReference type="InterPro" id="IPR036915">
    <property type="entry name" value="Cyclin-like_sf"/>
</dbReference>
<sequence length="643" mass="70455">MSAGCLQCSASTVWDASVASAVCTSCGSLADPSQSLLSSSSYLHQNDTLEPSLWDPSASTTLKSLRTRNNWDLAGQGKESRDRKNSYAIAEFIKSLAVSLNASGLSPRATTLFNQVKSASSFRWGKKSRAVAAACLAIALRESSRPDSLHDIALIADVPPTSISRQFMAITSALGLSLPFADPSVHMSTLQAHIASAIHQDSRQDSSLPSTLVNSLGNVCLRSAANIATALGQTLARLCPDHDVLRLPTPPTACGIFILALEAEKRAVFNPLSDLAQYLGTPNHVSKNVVMARYKSIQDIIATWIAKIPWLEKYENKNGRAKNSKRLIVARGLKDAIKFHEDLFQQKSKPSLELDLEVEEEEDNCNQSSGTSPPPSKRPRLSSPMSHAAQFLLDPTGTSLSSHQERSTSSLMSYLPLAGYILASRTGSPAFQAPTRLQLLAHDRGGVDEAHIPDEDLFVEGELEKLIRPDSEISTLREKFGWLEDEDENNLHNDQQPGRKKYNASGKNDEILHGTPLNPRKKSRLNLEALALFMAERHHEDNGPDLSENTFNDNSFEAEDNVLILEDEHRSTIAAGLDASLVDDDDDLHSADETTTSNAYRRYYASLMSGDTVAQEADFALENWSPPTLDHIVSDSRYQEEYD</sequence>
<evidence type="ECO:0000256" key="9">
    <source>
        <dbReference type="SAM" id="MobiDB-lite"/>
    </source>
</evidence>
<gene>
    <name evidence="11" type="ORF">JR316_003482</name>
</gene>
<keyword evidence="3" id="KW-0479">Metal-binding</keyword>
<dbReference type="EMBL" id="JAFIQS010000003">
    <property type="protein sequence ID" value="KAG5171397.1"/>
    <property type="molecule type" value="Genomic_DNA"/>
</dbReference>
<evidence type="ECO:0000256" key="3">
    <source>
        <dbReference type="ARBA" id="ARBA00022723"/>
    </source>
</evidence>
<dbReference type="PANTHER" id="PTHR11618">
    <property type="entry name" value="TRANSCRIPTION INITIATION FACTOR IIB-RELATED"/>
    <property type="match status" value="1"/>
</dbReference>
<evidence type="ECO:0000256" key="8">
    <source>
        <dbReference type="ARBA" id="ARBA00023242"/>
    </source>
</evidence>
<organism evidence="11">
    <name type="scientific">Psilocybe cubensis</name>
    <name type="common">Psychedelic mushroom</name>
    <name type="synonym">Stropharia cubensis</name>
    <dbReference type="NCBI Taxonomy" id="181762"/>
    <lineage>
        <taxon>Eukaryota</taxon>
        <taxon>Fungi</taxon>
        <taxon>Dikarya</taxon>
        <taxon>Basidiomycota</taxon>
        <taxon>Agaricomycotina</taxon>
        <taxon>Agaricomycetes</taxon>
        <taxon>Agaricomycetidae</taxon>
        <taxon>Agaricales</taxon>
        <taxon>Agaricineae</taxon>
        <taxon>Strophariaceae</taxon>
        <taxon>Psilocybe</taxon>
    </lineage>
</organism>
<protein>
    <recommendedName>
        <fullName evidence="10">Transcription factor TFIIB cyclin-like domain-containing protein</fullName>
    </recommendedName>
</protein>
<dbReference type="GO" id="GO:0001006">
    <property type="term" value="F:RNA polymerase III type 3 promoter sequence-specific DNA binding"/>
    <property type="evidence" value="ECO:0007669"/>
    <property type="project" value="TreeGrafter"/>
</dbReference>
<evidence type="ECO:0000256" key="4">
    <source>
        <dbReference type="ARBA" id="ARBA00022771"/>
    </source>
</evidence>
<evidence type="ECO:0000259" key="10">
    <source>
        <dbReference type="Pfam" id="PF00382"/>
    </source>
</evidence>
<keyword evidence="6" id="KW-0805">Transcription regulation</keyword>
<feature type="region of interest" description="Disordered" evidence="9">
    <location>
        <begin position="487"/>
        <end position="519"/>
    </location>
</feature>
<dbReference type="GO" id="GO:0005634">
    <property type="term" value="C:nucleus"/>
    <property type="evidence" value="ECO:0007669"/>
    <property type="project" value="UniProtKB-SubCell"/>
</dbReference>
<dbReference type="PANTHER" id="PTHR11618:SF4">
    <property type="entry name" value="TRANSCRIPTION FACTOR IIIB 90 KDA SUBUNIT"/>
    <property type="match status" value="1"/>
</dbReference>
<comment type="subcellular location">
    <subcellularLocation>
        <location evidence="1">Nucleus</location>
    </subcellularLocation>
</comment>
<dbReference type="AlphaFoldDB" id="A0A8H7Y240"/>
<evidence type="ECO:0000256" key="6">
    <source>
        <dbReference type="ARBA" id="ARBA00023015"/>
    </source>
</evidence>
<dbReference type="GO" id="GO:0070897">
    <property type="term" value="P:transcription preinitiation complex assembly"/>
    <property type="evidence" value="ECO:0007669"/>
    <property type="project" value="InterPro"/>
</dbReference>
<dbReference type="SUPFAM" id="SSF47954">
    <property type="entry name" value="Cyclin-like"/>
    <property type="match status" value="1"/>
</dbReference>